<dbReference type="PROSITE" id="PS00901">
    <property type="entry name" value="CYS_SYNTHASE"/>
    <property type="match status" value="1"/>
</dbReference>
<dbReference type="EMBL" id="CAJHUC010001753">
    <property type="protein sequence ID" value="CAD7702245.1"/>
    <property type="molecule type" value="Genomic_DNA"/>
</dbReference>
<comment type="cofactor">
    <cofactor evidence="1">
        <name>pyridoxal 5'-phosphate</name>
        <dbReference type="ChEBI" id="CHEBI:597326"/>
    </cofactor>
</comment>
<dbReference type="Proteomes" id="UP000708148">
    <property type="component" value="Unassembled WGS sequence"/>
</dbReference>
<feature type="domain" description="Tryptophan synthase beta chain-like PALP" evidence="2">
    <location>
        <begin position="1"/>
        <end position="52"/>
    </location>
</feature>
<dbReference type="InterPro" id="IPR036052">
    <property type="entry name" value="TrpB-like_PALP_sf"/>
</dbReference>
<evidence type="ECO:0000259" key="2">
    <source>
        <dbReference type="Pfam" id="PF00291"/>
    </source>
</evidence>
<evidence type="ECO:0000256" key="1">
    <source>
        <dbReference type="ARBA" id="ARBA00001933"/>
    </source>
</evidence>
<dbReference type="PANTHER" id="PTHR10314">
    <property type="entry name" value="CYSTATHIONINE BETA-SYNTHASE"/>
    <property type="match status" value="1"/>
</dbReference>
<sequence length="52" mass="5325">ILAKAEFLNPGGSVKDRVARQMVLEALKSGQLRPGGLITEGTVGSTGVSLAM</sequence>
<name>A0A8S1J830_9CHLO</name>
<dbReference type="SUPFAM" id="SSF53686">
    <property type="entry name" value="Tryptophan synthase beta subunit-like PLP-dependent enzymes"/>
    <property type="match status" value="1"/>
</dbReference>
<dbReference type="Gene3D" id="3.40.50.1100">
    <property type="match status" value="2"/>
</dbReference>
<organism evidence="3 4">
    <name type="scientific">Ostreobium quekettii</name>
    <dbReference type="NCBI Taxonomy" id="121088"/>
    <lineage>
        <taxon>Eukaryota</taxon>
        <taxon>Viridiplantae</taxon>
        <taxon>Chlorophyta</taxon>
        <taxon>core chlorophytes</taxon>
        <taxon>Ulvophyceae</taxon>
        <taxon>TCBD clade</taxon>
        <taxon>Bryopsidales</taxon>
        <taxon>Ostreobineae</taxon>
        <taxon>Ostreobiaceae</taxon>
        <taxon>Ostreobium</taxon>
    </lineage>
</organism>
<protein>
    <recommendedName>
        <fullName evidence="2">Tryptophan synthase beta chain-like PALP domain-containing protein</fullName>
    </recommendedName>
</protein>
<dbReference type="OrthoDB" id="10259545at2759"/>
<dbReference type="Pfam" id="PF00291">
    <property type="entry name" value="PALP"/>
    <property type="match status" value="1"/>
</dbReference>
<gene>
    <name evidence="3" type="ORF">OSTQU699_LOCUS7602</name>
</gene>
<dbReference type="GO" id="GO:0006535">
    <property type="term" value="P:cysteine biosynthetic process from serine"/>
    <property type="evidence" value="ECO:0007669"/>
    <property type="project" value="InterPro"/>
</dbReference>
<feature type="non-terminal residue" evidence="3">
    <location>
        <position position="52"/>
    </location>
</feature>
<evidence type="ECO:0000313" key="4">
    <source>
        <dbReference type="Proteomes" id="UP000708148"/>
    </source>
</evidence>
<dbReference type="InterPro" id="IPR001216">
    <property type="entry name" value="P-phosphate_BS"/>
</dbReference>
<accession>A0A8S1J830</accession>
<dbReference type="InterPro" id="IPR050214">
    <property type="entry name" value="Cys_Synth/Cystath_Beta-Synth"/>
</dbReference>
<comment type="caution">
    <text evidence="3">The sequence shown here is derived from an EMBL/GenBank/DDBJ whole genome shotgun (WGS) entry which is preliminary data.</text>
</comment>
<proteinExistence type="predicted"/>
<feature type="non-terminal residue" evidence="3">
    <location>
        <position position="1"/>
    </location>
</feature>
<reference evidence="3" key="1">
    <citation type="submission" date="2020-12" db="EMBL/GenBank/DDBJ databases">
        <authorList>
            <person name="Iha C."/>
        </authorList>
    </citation>
    <scope>NUCLEOTIDE SEQUENCE</scope>
</reference>
<evidence type="ECO:0000313" key="3">
    <source>
        <dbReference type="EMBL" id="CAD7702245.1"/>
    </source>
</evidence>
<dbReference type="AlphaFoldDB" id="A0A8S1J830"/>
<keyword evidence="4" id="KW-1185">Reference proteome</keyword>
<dbReference type="InterPro" id="IPR001926">
    <property type="entry name" value="TrpB-like_PALP"/>
</dbReference>